<organism evidence="10 11">
    <name type="scientific">Leptospira ryugenii</name>
    <dbReference type="NCBI Taxonomy" id="1917863"/>
    <lineage>
        <taxon>Bacteria</taxon>
        <taxon>Pseudomonadati</taxon>
        <taxon>Spirochaetota</taxon>
        <taxon>Spirochaetia</taxon>
        <taxon>Leptospirales</taxon>
        <taxon>Leptospiraceae</taxon>
        <taxon>Leptospira</taxon>
    </lineage>
</organism>
<evidence type="ECO:0000313" key="10">
    <source>
        <dbReference type="EMBL" id="GBF48684.1"/>
    </source>
</evidence>
<dbReference type="Pfam" id="PF02223">
    <property type="entry name" value="Thymidylate_kin"/>
    <property type="match status" value="1"/>
</dbReference>
<evidence type="ECO:0000313" key="11">
    <source>
        <dbReference type="Proteomes" id="UP000245133"/>
    </source>
</evidence>
<evidence type="ECO:0000256" key="2">
    <source>
        <dbReference type="ARBA" id="ARBA00022679"/>
    </source>
</evidence>
<comment type="similarity">
    <text evidence="1 8">Belongs to the thymidylate kinase family.</text>
</comment>
<evidence type="ECO:0000256" key="3">
    <source>
        <dbReference type="ARBA" id="ARBA00022727"/>
    </source>
</evidence>
<evidence type="ECO:0000256" key="6">
    <source>
        <dbReference type="ARBA" id="ARBA00022840"/>
    </source>
</evidence>
<keyword evidence="11" id="KW-1185">Reference proteome</keyword>
<accession>A0A2P2DVN9</accession>
<gene>
    <name evidence="8 10" type="primary">tmk</name>
    <name evidence="10" type="ORF">LPTSP4_01840</name>
</gene>
<dbReference type="HAMAP" id="MF_00165">
    <property type="entry name" value="Thymidylate_kinase"/>
    <property type="match status" value="1"/>
</dbReference>
<dbReference type="PANTHER" id="PTHR10344">
    <property type="entry name" value="THYMIDYLATE KINASE"/>
    <property type="match status" value="1"/>
</dbReference>
<dbReference type="SUPFAM" id="SSF52540">
    <property type="entry name" value="P-loop containing nucleoside triphosphate hydrolases"/>
    <property type="match status" value="1"/>
</dbReference>
<dbReference type="GO" id="GO:0006233">
    <property type="term" value="P:dTDP biosynthetic process"/>
    <property type="evidence" value="ECO:0007669"/>
    <property type="project" value="InterPro"/>
</dbReference>
<evidence type="ECO:0000256" key="8">
    <source>
        <dbReference type="HAMAP-Rule" id="MF_00165"/>
    </source>
</evidence>
<dbReference type="Proteomes" id="UP000245133">
    <property type="component" value="Unassembled WGS sequence"/>
</dbReference>
<evidence type="ECO:0000256" key="7">
    <source>
        <dbReference type="ARBA" id="ARBA00048743"/>
    </source>
</evidence>
<dbReference type="GO" id="GO:0005524">
    <property type="term" value="F:ATP binding"/>
    <property type="evidence" value="ECO:0007669"/>
    <property type="project" value="UniProtKB-UniRule"/>
</dbReference>
<keyword evidence="4 8" id="KW-0547">Nucleotide-binding</keyword>
<dbReference type="GO" id="GO:0004798">
    <property type="term" value="F:dTMP kinase activity"/>
    <property type="evidence" value="ECO:0007669"/>
    <property type="project" value="UniProtKB-UniRule"/>
</dbReference>
<comment type="caution">
    <text evidence="10">The sequence shown here is derived from an EMBL/GenBank/DDBJ whole genome shotgun (WGS) entry which is preliminary data.</text>
</comment>
<dbReference type="GO" id="GO:0005829">
    <property type="term" value="C:cytosol"/>
    <property type="evidence" value="ECO:0007669"/>
    <property type="project" value="TreeGrafter"/>
</dbReference>
<feature type="binding site" evidence="8">
    <location>
        <begin position="10"/>
        <end position="17"/>
    </location>
    <ligand>
        <name>ATP</name>
        <dbReference type="ChEBI" id="CHEBI:30616"/>
    </ligand>
</feature>
<keyword evidence="6 8" id="KW-0067">ATP-binding</keyword>
<evidence type="ECO:0000256" key="1">
    <source>
        <dbReference type="ARBA" id="ARBA00009776"/>
    </source>
</evidence>
<keyword evidence="3 8" id="KW-0545">Nucleotide biosynthesis</keyword>
<keyword evidence="5 8" id="KW-0418">Kinase</keyword>
<feature type="domain" description="Thymidylate kinase-like" evidence="9">
    <location>
        <begin position="8"/>
        <end position="188"/>
    </location>
</feature>
<reference evidence="10 11" key="1">
    <citation type="submission" date="2018-02" db="EMBL/GenBank/DDBJ databases">
        <title>Novel Leptospira species isolated from soil and water in Japan.</title>
        <authorList>
            <person name="Nakao R."/>
            <person name="Masuzawa T."/>
        </authorList>
    </citation>
    <scope>NUCLEOTIDE SEQUENCE [LARGE SCALE GENOMIC DNA]</scope>
    <source>
        <strain evidence="10 11">YH101</strain>
    </source>
</reference>
<evidence type="ECO:0000256" key="4">
    <source>
        <dbReference type="ARBA" id="ARBA00022741"/>
    </source>
</evidence>
<dbReference type="EMBL" id="BFBB01000002">
    <property type="protein sequence ID" value="GBF48684.1"/>
    <property type="molecule type" value="Genomic_DNA"/>
</dbReference>
<protein>
    <recommendedName>
        <fullName evidence="8">Thymidylate kinase</fullName>
        <ecNumber evidence="8">2.7.4.9</ecNumber>
    </recommendedName>
    <alternativeName>
        <fullName evidence="8">dTMP kinase</fullName>
    </alternativeName>
</protein>
<proteinExistence type="inferred from homology"/>
<evidence type="ECO:0000259" key="9">
    <source>
        <dbReference type="Pfam" id="PF02223"/>
    </source>
</evidence>
<dbReference type="AlphaFoldDB" id="A0A2P2DVN9"/>
<comment type="function">
    <text evidence="8">Phosphorylation of dTMP to form dTDP in both de novo and salvage pathways of dTTP synthesis.</text>
</comment>
<dbReference type="RefSeq" id="WP_108972776.1">
    <property type="nucleotide sequence ID" value="NZ_BFBB01000002.1"/>
</dbReference>
<keyword evidence="2 8" id="KW-0808">Transferase</keyword>
<dbReference type="NCBIfam" id="TIGR00041">
    <property type="entry name" value="DTMP_kinase"/>
    <property type="match status" value="1"/>
</dbReference>
<dbReference type="EC" id="2.7.4.9" evidence="8"/>
<dbReference type="GO" id="GO:0006235">
    <property type="term" value="P:dTTP biosynthetic process"/>
    <property type="evidence" value="ECO:0007669"/>
    <property type="project" value="UniProtKB-UniRule"/>
</dbReference>
<dbReference type="OrthoDB" id="9774907at2"/>
<dbReference type="GO" id="GO:0006227">
    <property type="term" value="P:dUDP biosynthetic process"/>
    <property type="evidence" value="ECO:0007669"/>
    <property type="project" value="TreeGrafter"/>
</dbReference>
<dbReference type="Gene3D" id="3.40.50.300">
    <property type="entry name" value="P-loop containing nucleotide triphosphate hydrolases"/>
    <property type="match status" value="1"/>
</dbReference>
<dbReference type="PANTHER" id="PTHR10344:SF4">
    <property type="entry name" value="UMP-CMP KINASE 2, MITOCHONDRIAL"/>
    <property type="match status" value="1"/>
</dbReference>
<dbReference type="InterPro" id="IPR018094">
    <property type="entry name" value="Thymidylate_kinase"/>
</dbReference>
<evidence type="ECO:0000256" key="5">
    <source>
        <dbReference type="ARBA" id="ARBA00022777"/>
    </source>
</evidence>
<dbReference type="InterPro" id="IPR039430">
    <property type="entry name" value="Thymidylate_kin-like_dom"/>
</dbReference>
<sequence length="200" mass="23156">MSGNFFVFEGIDGSGKTTLSKQITDRLKDLHGLKVHWHREPTDGTFGKQIRQFLAGKIQLKVQEQMDLFIKDREESVRSVILPILERNEILIQDRYYYSTAAYQASEALSANEIIQINEKHGFPKPKLVIFLDLSPEDAKERRKSRGHESEYFDEDRKQNMIYKNYMDVLPANTIFIDGSLSLEELTQIVETTILESIRA</sequence>
<name>A0A2P2DVN9_9LEPT</name>
<comment type="catalytic activity">
    <reaction evidence="7 8">
        <text>dTMP + ATP = dTDP + ADP</text>
        <dbReference type="Rhea" id="RHEA:13517"/>
        <dbReference type="ChEBI" id="CHEBI:30616"/>
        <dbReference type="ChEBI" id="CHEBI:58369"/>
        <dbReference type="ChEBI" id="CHEBI:63528"/>
        <dbReference type="ChEBI" id="CHEBI:456216"/>
        <dbReference type="EC" id="2.7.4.9"/>
    </reaction>
</comment>
<dbReference type="CDD" id="cd01672">
    <property type="entry name" value="TMPK"/>
    <property type="match status" value="1"/>
</dbReference>
<dbReference type="InterPro" id="IPR027417">
    <property type="entry name" value="P-loop_NTPase"/>
</dbReference>